<dbReference type="Gene3D" id="3.30.420.10">
    <property type="entry name" value="Ribonuclease H-like superfamily/Ribonuclease H"/>
    <property type="match status" value="1"/>
</dbReference>
<dbReference type="SUPFAM" id="SSF53098">
    <property type="entry name" value="Ribonuclease H-like"/>
    <property type="match status" value="1"/>
</dbReference>
<protein>
    <submittedName>
        <fullName evidence="2">Ribonuclease H-like protein</fullName>
    </submittedName>
</protein>
<gene>
    <name evidence="2" type="ORF">GLAREA_04296</name>
</gene>
<feature type="region of interest" description="Disordered" evidence="1">
    <location>
        <begin position="798"/>
        <end position="820"/>
    </location>
</feature>
<accession>S3CP67</accession>
<dbReference type="AlphaFoldDB" id="S3CP67"/>
<dbReference type="PANTHER" id="PTHR43040:SF1">
    <property type="entry name" value="RIBONUCLEASE D"/>
    <property type="match status" value="1"/>
</dbReference>
<feature type="compositionally biased region" description="Basic and acidic residues" evidence="1">
    <location>
        <begin position="687"/>
        <end position="705"/>
    </location>
</feature>
<dbReference type="EMBL" id="KE145369">
    <property type="protein sequence ID" value="EPE27505.1"/>
    <property type="molecule type" value="Genomic_DNA"/>
</dbReference>
<evidence type="ECO:0000313" key="2">
    <source>
        <dbReference type="EMBL" id="EPE27505.1"/>
    </source>
</evidence>
<dbReference type="InterPro" id="IPR036397">
    <property type="entry name" value="RNaseH_sf"/>
</dbReference>
<dbReference type="InterPro" id="IPR012337">
    <property type="entry name" value="RNaseH-like_sf"/>
</dbReference>
<reference evidence="2 3" key="1">
    <citation type="journal article" date="2013" name="BMC Genomics">
        <title>Genomics-driven discovery of the pneumocandin biosynthetic gene cluster in the fungus Glarea lozoyensis.</title>
        <authorList>
            <person name="Chen L."/>
            <person name="Yue Q."/>
            <person name="Zhang X."/>
            <person name="Xiang M."/>
            <person name="Wang C."/>
            <person name="Li S."/>
            <person name="Che Y."/>
            <person name="Ortiz-Lopez F.J."/>
            <person name="Bills G.F."/>
            <person name="Liu X."/>
            <person name="An Z."/>
        </authorList>
    </citation>
    <scope>NUCLEOTIDE SEQUENCE [LARGE SCALE GENOMIC DNA]</scope>
    <source>
        <strain evidence="3">ATCC 20868 / MF5171</strain>
    </source>
</reference>
<dbReference type="GO" id="GO:0003676">
    <property type="term" value="F:nucleic acid binding"/>
    <property type="evidence" value="ECO:0007669"/>
    <property type="project" value="InterPro"/>
</dbReference>
<feature type="compositionally biased region" description="Basic and acidic residues" evidence="1">
    <location>
        <begin position="798"/>
        <end position="807"/>
    </location>
</feature>
<proteinExistence type="predicted"/>
<dbReference type="PANTHER" id="PTHR43040">
    <property type="entry name" value="RIBONUCLEASE D"/>
    <property type="match status" value="1"/>
</dbReference>
<dbReference type="GeneID" id="19463351"/>
<evidence type="ECO:0000313" key="3">
    <source>
        <dbReference type="Proteomes" id="UP000016922"/>
    </source>
</evidence>
<name>S3CP67_GLAL2</name>
<feature type="region of interest" description="Disordered" evidence="1">
    <location>
        <begin position="1"/>
        <end position="67"/>
    </location>
</feature>
<dbReference type="OrthoDB" id="428177at2759"/>
<organism evidence="2 3">
    <name type="scientific">Glarea lozoyensis (strain ATCC 20868 / MF5171)</name>
    <dbReference type="NCBI Taxonomy" id="1116229"/>
    <lineage>
        <taxon>Eukaryota</taxon>
        <taxon>Fungi</taxon>
        <taxon>Dikarya</taxon>
        <taxon>Ascomycota</taxon>
        <taxon>Pezizomycotina</taxon>
        <taxon>Leotiomycetes</taxon>
        <taxon>Helotiales</taxon>
        <taxon>Helotiaceae</taxon>
        <taxon>Glarea</taxon>
    </lineage>
</organism>
<dbReference type="HOGENOM" id="CLU_289851_0_0_1"/>
<dbReference type="RefSeq" id="XP_008084864.1">
    <property type="nucleotide sequence ID" value="XM_008086673.1"/>
</dbReference>
<dbReference type="KEGG" id="glz:GLAREA_04296"/>
<feature type="compositionally biased region" description="Basic and acidic residues" evidence="1">
    <location>
        <begin position="1"/>
        <end position="14"/>
    </location>
</feature>
<dbReference type="Proteomes" id="UP000016922">
    <property type="component" value="Unassembled WGS sequence"/>
</dbReference>
<feature type="compositionally biased region" description="Polar residues" evidence="1">
    <location>
        <begin position="21"/>
        <end position="34"/>
    </location>
</feature>
<feature type="compositionally biased region" description="Acidic residues" evidence="1">
    <location>
        <begin position="808"/>
        <end position="817"/>
    </location>
</feature>
<keyword evidence="3" id="KW-1185">Reference proteome</keyword>
<sequence length="1057" mass="120832">MREQGDQARRRQSDEFGIYNDGSNSVTPTSVTQNEGERVDRSMLSESEPEEINDDVQPGYGDFDSLLEPDLPEEELRQIEEERSQRIAAIEAGSPTTGAVLDPEYSWNDGLLYNLTTQNVEGNEEQQYHPQDWIVNEYENHYDDYNHYDDDCDLSDHDANNEETGPVINLTNEEIAELNDKAAKDWDNPQRRRLVPIPFPSIFRRHRSRGIRSANCRIPRRIRRMKSIGCSVKAIHIRSRSARSISRLCVRVPKHHNVVHVLYKRGRNVRGPGAGTTRRRRTVCHSEELSKPLPELNRKVLVLVAGRPLVWLIFSRNPLIVPSAPIDFYNGYHPITGAPRPGKVTWIEDMEDFRKFLPYLSEIRASDNPELALDCESSGCLNRNGNITHLTMTVKSMDHTWVLCKNGIPDNYFDIANDEGVTLRSILENQDIIQLWFDVRGDSDAIHGLYNIRLGNVIDIQLMELATRYADNHQKIVGLGKAVGQSGHNFMSQLALNKWLWAKREGGSHLGSSNYQTLNQHPLPLLEKMYVAGDTHVLFGLHDVYIARYPIIQSAYGTVGKEVDLAEIVKTQSMLRVHQSESPGHERGEGFEMQGAPRVFRDLEWVWSDGTVKRRQMPGPSLEQHSVEPTADEFAHLNEENILQATQGDGGGDFLLDAADQGSLYSQETELGIESEEDGERAGQLQEEVHPGDVRSQRDDVHHGDNQSSHYWQRVRDDILPEEDDEPIGNAVRRGNEWLEGNEGLYYEPSLDPCSDRHQQEFKPEFGDEQLDEAFPRSHRLLNRNQDRHREQAFLEPLPEQHQHESIQEETGEQMSDEDPRNSLWLESLGMVPQSNAWLQRLEEFNNELRTSKRPSEQWALETPPVELIEPTEVETAEMNHSHEIPQQGYETPQASAAIVDHNEPAEEDQTYTCRPRGIRRLVNRFSTLDLRKNNPEPTNQPTRRRSFMRLKALVDPNQNRLARRASSFFRPKQPPQEVPREVPANIFGPRTDGHLPRSSSYANNPAWLSVFEAEQARLGSKTGGLGDEKRTGSVRQRVKSFYMSGRRSVSEFFTQT</sequence>
<feature type="region of interest" description="Disordered" evidence="1">
    <location>
        <begin position="668"/>
        <end position="710"/>
    </location>
</feature>
<evidence type="ECO:0000256" key="1">
    <source>
        <dbReference type="SAM" id="MobiDB-lite"/>
    </source>
</evidence>